<evidence type="ECO:0000313" key="2">
    <source>
        <dbReference type="Ensembl" id="ENSPNYP00000015001.1"/>
    </source>
</evidence>
<dbReference type="Gene3D" id="2.40.10.10">
    <property type="entry name" value="Trypsin-like serine proteases"/>
    <property type="match status" value="1"/>
</dbReference>
<dbReference type="AlphaFoldDB" id="A0A3B4G0B5"/>
<evidence type="ECO:0000259" key="1">
    <source>
        <dbReference type="Pfam" id="PF00089"/>
    </source>
</evidence>
<reference evidence="2" key="1">
    <citation type="submission" date="2023-09" db="UniProtKB">
        <authorList>
            <consortium name="Ensembl"/>
        </authorList>
    </citation>
    <scope>IDENTIFICATION</scope>
</reference>
<feature type="domain" description="Peptidase S1" evidence="1">
    <location>
        <begin position="59"/>
        <end position="99"/>
    </location>
</feature>
<dbReference type="SUPFAM" id="SSF50494">
    <property type="entry name" value="Trypsin-like serine proteases"/>
    <property type="match status" value="1"/>
</dbReference>
<dbReference type="Pfam" id="PF00089">
    <property type="entry name" value="Trypsin"/>
    <property type="match status" value="1"/>
</dbReference>
<proteinExistence type="predicted"/>
<dbReference type="STRING" id="303518.ENSPNYP00000015001"/>
<dbReference type="InterPro" id="IPR043504">
    <property type="entry name" value="Peptidase_S1_PA_chymotrypsin"/>
</dbReference>
<organism evidence="2">
    <name type="scientific">Pundamilia nyererei</name>
    <dbReference type="NCBI Taxonomy" id="303518"/>
    <lineage>
        <taxon>Eukaryota</taxon>
        <taxon>Metazoa</taxon>
        <taxon>Chordata</taxon>
        <taxon>Craniata</taxon>
        <taxon>Vertebrata</taxon>
        <taxon>Euteleostomi</taxon>
        <taxon>Actinopterygii</taxon>
        <taxon>Neopterygii</taxon>
        <taxon>Teleostei</taxon>
        <taxon>Neoteleostei</taxon>
        <taxon>Acanthomorphata</taxon>
        <taxon>Ovalentaria</taxon>
        <taxon>Cichlomorphae</taxon>
        <taxon>Cichliformes</taxon>
        <taxon>Cichlidae</taxon>
        <taxon>African cichlids</taxon>
        <taxon>Pseudocrenilabrinae</taxon>
        <taxon>Haplochromini</taxon>
        <taxon>Pundamilia</taxon>
    </lineage>
</organism>
<dbReference type="InterPro" id="IPR009003">
    <property type="entry name" value="Peptidase_S1_PA"/>
</dbReference>
<accession>A0A3B4G0B5</accession>
<dbReference type="GO" id="GO:0006508">
    <property type="term" value="P:proteolysis"/>
    <property type="evidence" value="ECO:0007669"/>
    <property type="project" value="InterPro"/>
</dbReference>
<dbReference type="InterPro" id="IPR001254">
    <property type="entry name" value="Trypsin_dom"/>
</dbReference>
<protein>
    <recommendedName>
        <fullName evidence="1">Peptidase S1 domain-containing protein</fullName>
    </recommendedName>
</protein>
<dbReference type="GeneTree" id="ENSGT00940000178569"/>
<sequence length="120" mass="12959">MLCCTSIPGFKVYAYITLRFLMKAKSSVVSRCGGITSALFTLLSLLVSGCASGDIEKRIVGGVSCNEDRQYYVQIDSVQGGMTCGGALINTRWVITASHWPLHTRSGEERCHPVARGGIK</sequence>
<name>A0A3B4G0B5_9CICH</name>
<dbReference type="GO" id="GO:0004252">
    <property type="term" value="F:serine-type endopeptidase activity"/>
    <property type="evidence" value="ECO:0007669"/>
    <property type="project" value="InterPro"/>
</dbReference>
<dbReference type="Ensembl" id="ENSPNYT00000015384.1">
    <property type="protein sequence ID" value="ENSPNYP00000015001.1"/>
    <property type="gene ID" value="ENSPNYG00000011366.1"/>
</dbReference>